<feature type="transmembrane region" description="Helical" evidence="1">
    <location>
        <begin position="125"/>
        <end position="142"/>
    </location>
</feature>
<dbReference type="EnsemblMetazoa" id="GBRI024446-RA">
    <property type="protein sequence ID" value="GBRI024446-PA"/>
    <property type="gene ID" value="GBRI024446"/>
</dbReference>
<name>A0A1A9WM00_9MUSC</name>
<dbReference type="Proteomes" id="UP000091820">
    <property type="component" value="Unassembled WGS sequence"/>
</dbReference>
<reference evidence="2" key="2">
    <citation type="submission" date="2020-05" db="UniProtKB">
        <authorList>
            <consortium name="EnsemblMetazoa"/>
        </authorList>
    </citation>
    <scope>IDENTIFICATION</scope>
    <source>
        <strain evidence="2">IAEA</strain>
    </source>
</reference>
<feature type="transmembrane region" description="Helical" evidence="1">
    <location>
        <begin position="61"/>
        <end position="88"/>
    </location>
</feature>
<keyword evidence="1" id="KW-0812">Transmembrane</keyword>
<evidence type="ECO:0000313" key="3">
    <source>
        <dbReference type="Proteomes" id="UP000091820"/>
    </source>
</evidence>
<evidence type="ECO:0000256" key="1">
    <source>
        <dbReference type="SAM" id="Phobius"/>
    </source>
</evidence>
<organism evidence="2 3">
    <name type="scientific">Glossina brevipalpis</name>
    <dbReference type="NCBI Taxonomy" id="37001"/>
    <lineage>
        <taxon>Eukaryota</taxon>
        <taxon>Metazoa</taxon>
        <taxon>Ecdysozoa</taxon>
        <taxon>Arthropoda</taxon>
        <taxon>Hexapoda</taxon>
        <taxon>Insecta</taxon>
        <taxon>Pterygota</taxon>
        <taxon>Neoptera</taxon>
        <taxon>Endopterygota</taxon>
        <taxon>Diptera</taxon>
        <taxon>Brachycera</taxon>
        <taxon>Muscomorpha</taxon>
        <taxon>Hippoboscoidea</taxon>
        <taxon>Glossinidae</taxon>
        <taxon>Glossina</taxon>
    </lineage>
</organism>
<keyword evidence="1" id="KW-0472">Membrane</keyword>
<evidence type="ECO:0000313" key="2">
    <source>
        <dbReference type="EnsemblMetazoa" id="GBRI024446-PA"/>
    </source>
</evidence>
<keyword evidence="1" id="KW-1133">Transmembrane helix</keyword>
<dbReference type="VEuPathDB" id="VectorBase:GBRI024446"/>
<protein>
    <submittedName>
        <fullName evidence="2">Uncharacterized protein</fullName>
    </submittedName>
</protein>
<proteinExistence type="predicted"/>
<reference evidence="3" key="1">
    <citation type="submission" date="2014-03" db="EMBL/GenBank/DDBJ databases">
        <authorList>
            <person name="Aksoy S."/>
            <person name="Warren W."/>
            <person name="Wilson R.K."/>
        </authorList>
    </citation>
    <scope>NUCLEOTIDE SEQUENCE [LARGE SCALE GENOMIC DNA]</scope>
    <source>
        <strain evidence="3">IAEA</strain>
    </source>
</reference>
<accession>A0A1A9WM00</accession>
<feature type="transmembrane region" description="Helical" evidence="1">
    <location>
        <begin position="95"/>
        <end position="113"/>
    </location>
</feature>
<keyword evidence="3" id="KW-1185">Reference proteome</keyword>
<dbReference type="AlphaFoldDB" id="A0A1A9WM00"/>
<sequence length="263" mass="29534">MQAIAAKTVASFCAGINSSNKSKFSSVAFTDDVRHRPPVGFVRLASTLCFVYTTELPRVTALILLLLLVLLLPAATAVEVVVTVVVLVVVKSTKLVVTDAAAINFISQILYLLPLNLIEVNSSDNELFIIITFWFISLYSQSRQRYYKRGPMTSLMPMEMKKKIILLSSDELRSESKVSGRKILRHSQVSTPKILRQTDDIVSHYRFFVNNGAQRGLVFKIPAHLQTDSWPCKRPIEKHTKIAHENATKVLLTTPQLLARMYT</sequence>